<accession>A0ABV3QXL2</accession>
<keyword evidence="1" id="KW-0812">Transmembrane</keyword>
<dbReference type="EC" id="2.4.-.-" evidence="3"/>
<dbReference type="RefSeq" id="WP_367722782.1">
    <property type="nucleotide sequence ID" value="NZ_JBFOCI010000002.1"/>
</dbReference>
<name>A0ABV3QXL2_9HYPH</name>
<dbReference type="PANTHER" id="PTHR48090:SF7">
    <property type="entry name" value="RFBJ PROTEIN"/>
    <property type="match status" value="1"/>
</dbReference>
<sequence>MSSISLVVVAPVFEDGAIASTFCRDLREALGPDVYVVLVDDGSVESEVHSSAISGAGLRGVVIHLRRNLGHQRAIATGLNYAADKMPDARVVVMDSDGEDIPATAPALLRSLADGSVDVAVAERKNRHESLVFKAFYAFYKVIFTLLCGRRITFGNFMAVTPAGARVLAAMPELWVHVASSVLLSRLRVAYAPIDRGQRYGGRSKMNFSSLVLHGVRALMVFSEDVLVRVCILCAAVAATSLALMGLAVVLKAIGFATPGWFSVALGILLLVLLQTGTLTLMTLVLSGVARVSSLAAVDYRTLIREVDEVHGQTPG</sequence>
<dbReference type="PANTHER" id="PTHR48090">
    <property type="entry name" value="UNDECAPRENYL-PHOSPHATE 4-DEOXY-4-FORMAMIDO-L-ARABINOSE TRANSFERASE-RELATED"/>
    <property type="match status" value="1"/>
</dbReference>
<dbReference type="Proteomes" id="UP001556196">
    <property type="component" value="Unassembled WGS sequence"/>
</dbReference>
<dbReference type="Gene3D" id="3.90.550.10">
    <property type="entry name" value="Spore Coat Polysaccharide Biosynthesis Protein SpsA, Chain A"/>
    <property type="match status" value="1"/>
</dbReference>
<reference evidence="3 4" key="1">
    <citation type="submission" date="2024-06" db="EMBL/GenBank/DDBJ databases">
        <authorList>
            <person name="Tuo L."/>
        </authorList>
    </citation>
    <scope>NUCLEOTIDE SEQUENCE [LARGE SCALE GENOMIC DNA]</scope>
    <source>
        <strain evidence="3 4">ZMM04-5</strain>
    </source>
</reference>
<evidence type="ECO:0000313" key="4">
    <source>
        <dbReference type="Proteomes" id="UP001556196"/>
    </source>
</evidence>
<evidence type="ECO:0000256" key="1">
    <source>
        <dbReference type="SAM" id="Phobius"/>
    </source>
</evidence>
<evidence type="ECO:0000259" key="2">
    <source>
        <dbReference type="Pfam" id="PF00535"/>
    </source>
</evidence>
<keyword evidence="3" id="KW-0808">Transferase</keyword>
<comment type="caution">
    <text evidence="3">The sequence shown here is derived from an EMBL/GenBank/DDBJ whole genome shotgun (WGS) entry which is preliminary data.</text>
</comment>
<gene>
    <name evidence="3" type="ORF">ABUE31_06845</name>
</gene>
<protein>
    <submittedName>
        <fullName evidence="3">Glycosyltransferase</fullName>
        <ecNumber evidence="3">2.4.-.-</ecNumber>
    </submittedName>
</protein>
<feature type="domain" description="Glycosyltransferase 2-like" evidence="2">
    <location>
        <begin position="22"/>
        <end position="130"/>
    </location>
</feature>
<dbReference type="SUPFAM" id="SSF53448">
    <property type="entry name" value="Nucleotide-diphospho-sugar transferases"/>
    <property type="match status" value="1"/>
</dbReference>
<keyword evidence="3" id="KW-0328">Glycosyltransferase</keyword>
<feature type="transmembrane region" description="Helical" evidence="1">
    <location>
        <begin position="226"/>
        <end position="254"/>
    </location>
</feature>
<dbReference type="InterPro" id="IPR029044">
    <property type="entry name" value="Nucleotide-diphossugar_trans"/>
</dbReference>
<feature type="transmembrane region" description="Helical" evidence="1">
    <location>
        <begin position="260"/>
        <end position="286"/>
    </location>
</feature>
<proteinExistence type="predicted"/>
<dbReference type="InterPro" id="IPR001173">
    <property type="entry name" value="Glyco_trans_2-like"/>
</dbReference>
<evidence type="ECO:0000313" key="3">
    <source>
        <dbReference type="EMBL" id="MEW9805693.1"/>
    </source>
</evidence>
<keyword evidence="4" id="KW-1185">Reference proteome</keyword>
<organism evidence="3 4">
    <name type="scientific">Mesorhizobium marinum</name>
    <dbReference type="NCBI Taxonomy" id="3228790"/>
    <lineage>
        <taxon>Bacteria</taxon>
        <taxon>Pseudomonadati</taxon>
        <taxon>Pseudomonadota</taxon>
        <taxon>Alphaproteobacteria</taxon>
        <taxon>Hyphomicrobiales</taxon>
        <taxon>Phyllobacteriaceae</taxon>
        <taxon>Mesorhizobium</taxon>
    </lineage>
</organism>
<dbReference type="InterPro" id="IPR050256">
    <property type="entry name" value="Glycosyltransferase_2"/>
</dbReference>
<dbReference type="GO" id="GO:0016757">
    <property type="term" value="F:glycosyltransferase activity"/>
    <property type="evidence" value="ECO:0007669"/>
    <property type="project" value="UniProtKB-KW"/>
</dbReference>
<keyword evidence="1" id="KW-1133">Transmembrane helix</keyword>
<dbReference type="EMBL" id="JBFOCI010000002">
    <property type="protein sequence ID" value="MEW9805693.1"/>
    <property type="molecule type" value="Genomic_DNA"/>
</dbReference>
<dbReference type="Pfam" id="PF00535">
    <property type="entry name" value="Glycos_transf_2"/>
    <property type="match status" value="1"/>
</dbReference>
<keyword evidence="1" id="KW-0472">Membrane</keyword>